<gene>
    <name evidence="2" type="ORF">LQ567_22170</name>
</gene>
<evidence type="ECO:0000313" key="2">
    <source>
        <dbReference type="EMBL" id="MCD2425507.1"/>
    </source>
</evidence>
<feature type="transmembrane region" description="Helical" evidence="1">
    <location>
        <begin position="38"/>
        <end position="58"/>
    </location>
</feature>
<proteinExistence type="predicted"/>
<dbReference type="RefSeq" id="WP_231008021.1">
    <property type="nucleotide sequence ID" value="NZ_JAJNEC010000007.1"/>
</dbReference>
<sequence length="90" mass="9884">MTLKEITYALFYLLAFGLAIWSGLTIGFTDTHTPPMPFLIECIALIIGAVILFADIFNKGLSKTFSNFKIHIIGLAMNGLVMAYILALTL</sequence>
<dbReference type="Proteomes" id="UP001199816">
    <property type="component" value="Unassembled WGS sequence"/>
</dbReference>
<evidence type="ECO:0000256" key="1">
    <source>
        <dbReference type="SAM" id="Phobius"/>
    </source>
</evidence>
<dbReference type="EMBL" id="JAJNEC010000007">
    <property type="protein sequence ID" value="MCD2425507.1"/>
    <property type="molecule type" value="Genomic_DNA"/>
</dbReference>
<reference evidence="2 3" key="1">
    <citation type="submission" date="2021-11" db="EMBL/GenBank/DDBJ databases">
        <title>Genomic of Niabella pedocola.</title>
        <authorList>
            <person name="Wu T."/>
        </authorList>
    </citation>
    <scope>NUCLEOTIDE SEQUENCE [LARGE SCALE GENOMIC DNA]</scope>
    <source>
        <strain evidence="2 3">JCM 31011</strain>
    </source>
</reference>
<comment type="caution">
    <text evidence="2">The sequence shown here is derived from an EMBL/GenBank/DDBJ whole genome shotgun (WGS) entry which is preliminary data.</text>
</comment>
<keyword evidence="3" id="KW-1185">Reference proteome</keyword>
<organism evidence="2 3">
    <name type="scientific">Niabella pedocola</name>
    <dbReference type="NCBI Taxonomy" id="1752077"/>
    <lineage>
        <taxon>Bacteria</taxon>
        <taxon>Pseudomonadati</taxon>
        <taxon>Bacteroidota</taxon>
        <taxon>Chitinophagia</taxon>
        <taxon>Chitinophagales</taxon>
        <taxon>Chitinophagaceae</taxon>
        <taxon>Niabella</taxon>
    </lineage>
</organism>
<feature type="transmembrane region" description="Helical" evidence="1">
    <location>
        <begin position="7"/>
        <end position="26"/>
    </location>
</feature>
<keyword evidence="1" id="KW-0472">Membrane</keyword>
<evidence type="ECO:0000313" key="3">
    <source>
        <dbReference type="Proteomes" id="UP001199816"/>
    </source>
</evidence>
<keyword evidence="1" id="KW-0812">Transmembrane</keyword>
<accession>A0ABS8PYZ4</accession>
<feature type="transmembrane region" description="Helical" evidence="1">
    <location>
        <begin position="70"/>
        <end position="89"/>
    </location>
</feature>
<name>A0ABS8PYZ4_9BACT</name>
<keyword evidence="1" id="KW-1133">Transmembrane helix</keyword>
<protein>
    <submittedName>
        <fullName evidence="2">Uncharacterized protein</fullName>
    </submittedName>
</protein>